<name>A0AAD7H5Z1_9AGAR</name>
<gene>
    <name evidence="1" type="ORF">DFH07DRAFT_974809</name>
</gene>
<evidence type="ECO:0000313" key="1">
    <source>
        <dbReference type="EMBL" id="KAJ7713184.1"/>
    </source>
</evidence>
<dbReference type="Proteomes" id="UP001215280">
    <property type="component" value="Unassembled WGS sequence"/>
</dbReference>
<reference evidence="1" key="1">
    <citation type="submission" date="2023-03" db="EMBL/GenBank/DDBJ databases">
        <title>Massive genome expansion in bonnet fungi (Mycena s.s.) driven by repeated elements and novel gene families across ecological guilds.</title>
        <authorList>
            <consortium name="Lawrence Berkeley National Laboratory"/>
            <person name="Harder C.B."/>
            <person name="Miyauchi S."/>
            <person name="Viragh M."/>
            <person name="Kuo A."/>
            <person name="Thoen E."/>
            <person name="Andreopoulos B."/>
            <person name="Lu D."/>
            <person name="Skrede I."/>
            <person name="Drula E."/>
            <person name="Henrissat B."/>
            <person name="Morin E."/>
            <person name="Kohler A."/>
            <person name="Barry K."/>
            <person name="LaButti K."/>
            <person name="Morin E."/>
            <person name="Salamov A."/>
            <person name="Lipzen A."/>
            <person name="Mereny Z."/>
            <person name="Hegedus B."/>
            <person name="Baldrian P."/>
            <person name="Stursova M."/>
            <person name="Weitz H."/>
            <person name="Taylor A."/>
            <person name="Grigoriev I.V."/>
            <person name="Nagy L.G."/>
            <person name="Martin F."/>
            <person name="Kauserud H."/>
        </authorList>
    </citation>
    <scope>NUCLEOTIDE SEQUENCE</scope>
    <source>
        <strain evidence="1">CBHHK188m</strain>
    </source>
</reference>
<organism evidence="1 2">
    <name type="scientific">Mycena maculata</name>
    <dbReference type="NCBI Taxonomy" id="230809"/>
    <lineage>
        <taxon>Eukaryota</taxon>
        <taxon>Fungi</taxon>
        <taxon>Dikarya</taxon>
        <taxon>Basidiomycota</taxon>
        <taxon>Agaricomycotina</taxon>
        <taxon>Agaricomycetes</taxon>
        <taxon>Agaricomycetidae</taxon>
        <taxon>Agaricales</taxon>
        <taxon>Marasmiineae</taxon>
        <taxon>Mycenaceae</taxon>
        <taxon>Mycena</taxon>
    </lineage>
</organism>
<keyword evidence="2" id="KW-1185">Reference proteome</keyword>
<evidence type="ECO:0000313" key="2">
    <source>
        <dbReference type="Proteomes" id="UP001215280"/>
    </source>
</evidence>
<protein>
    <submittedName>
        <fullName evidence="1">Uncharacterized protein</fullName>
    </submittedName>
</protein>
<proteinExistence type="predicted"/>
<sequence>MGGFVKHKGKAHDNDDQSMVGQGRVEAHGAENGDLHSPVVMPDNRSSFIAPVAAPEKSLRSRHYTTFRQQARFVSVRVSLASRRPNAKCRPLIETLHLDTKVNPYLHDFPVKLVHGDKTSYFRVFLKRGKRLAANQHPLAYGLVGEIVIMRLSASDGTTLVNSRTTDGPIMDFVLAQVRARIQGFQEPKRNALPILLKIKRPTSFAGSP</sequence>
<dbReference type="EMBL" id="JARJLG010000405">
    <property type="protein sequence ID" value="KAJ7713184.1"/>
    <property type="molecule type" value="Genomic_DNA"/>
</dbReference>
<dbReference type="AlphaFoldDB" id="A0AAD7H5Z1"/>
<accession>A0AAD7H5Z1</accession>
<comment type="caution">
    <text evidence="1">The sequence shown here is derived from an EMBL/GenBank/DDBJ whole genome shotgun (WGS) entry which is preliminary data.</text>
</comment>